<reference evidence="12 13" key="1">
    <citation type="journal article" date="2023" name="Sci. Data">
        <title>Genome assembly of the Korean intertidal mud-creeper Batillaria attramentaria.</title>
        <authorList>
            <person name="Patra A.K."/>
            <person name="Ho P.T."/>
            <person name="Jun S."/>
            <person name="Lee S.J."/>
            <person name="Kim Y."/>
            <person name="Won Y.J."/>
        </authorList>
    </citation>
    <scope>NUCLEOTIDE SEQUENCE [LARGE SCALE GENOMIC DNA]</scope>
    <source>
        <strain evidence="12">Wonlab-2016</strain>
    </source>
</reference>
<evidence type="ECO:0000256" key="1">
    <source>
        <dbReference type="ARBA" id="ARBA00004611"/>
    </source>
</evidence>
<dbReference type="InterPro" id="IPR050576">
    <property type="entry name" value="Cilia_flagella_integrity"/>
</dbReference>
<comment type="caution">
    <text evidence="12">The sequence shown here is derived from an EMBL/GenBank/DDBJ whole genome shotgun (WGS) entry which is preliminary data.</text>
</comment>
<comment type="similarity">
    <text evidence="10">Belongs to the DRC3 family.</text>
</comment>
<comment type="subcellular location">
    <subcellularLocation>
        <location evidence="1">Cytoplasm</location>
        <location evidence="1">Cytoskeleton</location>
        <location evidence="1">Flagellum axoneme</location>
    </subcellularLocation>
</comment>
<evidence type="ECO:0000256" key="5">
    <source>
        <dbReference type="ARBA" id="ARBA00022846"/>
    </source>
</evidence>
<dbReference type="Proteomes" id="UP001519460">
    <property type="component" value="Unassembled WGS sequence"/>
</dbReference>
<keyword evidence="2" id="KW-0963">Cytoplasm</keyword>
<dbReference type="PANTHER" id="PTHR45973:SF12">
    <property type="entry name" value="DYNEIN REGULATORY COMPLEX SUBUNIT 3"/>
    <property type="match status" value="1"/>
</dbReference>
<evidence type="ECO:0000256" key="10">
    <source>
        <dbReference type="ARBA" id="ARBA00038378"/>
    </source>
</evidence>
<dbReference type="Gene3D" id="3.80.10.10">
    <property type="entry name" value="Ribonuclease Inhibitor"/>
    <property type="match status" value="1"/>
</dbReference>
<dbReference type="SMART" id="SM00365">
    <property type="entry name" value="LRR_SD22"/>
    <property type="match status" value="4"/>
</dbReference>
<evidence type="ECO:0000256" key="7">
    <source>
        <dbReference type="ARBA" id="ARBA00023069"/>
    </source>
</evidence>
<keyword evidence="7" id="KW-0969">Cilium</keyword>
<name>A0ABD0JI43_9CAEN</name>
<evidence type="ECO:0000313" key="13">
    <source>
        <dbReference type="Proteomes" id="UP001519460"/>
    </source>
</evidence>
<dbReference type="SUPFAM" id="SSF52075">
    <property type="entry name" value="Outer arm dynein light chain 1"/>
    <property type="match status" value="1"/>
</dbReference>
<evidence type="ECO:0000256" key="2">
    <source>
        <dbReference type="ARBA" id="ARBA00022490"/>
    </source>
</evidence>
<dbReference type="PROSITE" id="PS51450">
    <property type="entry name" value="LRR"/>
    <property type="match status" value="3"/>
</dbReference>
<evidence type="ECO:0000313" key="12">
    <source>
        <dbReference type="EMBL" id="KAK7474619.1"/>
    </source>
</evidence>
<dbReference type="Pfam" id="PF14580">
    <property type="entry name" value="LRR_9"/>
    <property type="match status" value="1"/>
</dbReference>
<keyword evidence="4" id="KW-0677">Repeat</keyword>
<keyword evidence="8" id="KW-0206">Cytoskeleton</keyword>
<keyword evidence="5" id="KW-0282">Flagellum</keyword>
<evidence type="ECO:0000256" key="8">
    <source>
        <dbReference type="ARBA" id="ARBA00023212"/>
    </source>
</evidence>
<sequence>MAHLYDKITPSLIDEEMLLTAVEEQGPKDEAGEIAKAEGIDFHQVKSLRLDYRNIMTMQGLFQFTGLTKLQLDNNIIEKIQGIDTLVNLVWLDLSFNSIQVIEGMDKLTKIEDLTFYNNKISRIQNMDNLKNLEVFSIGNNELNAIDNLVYLRRFPKLKTLNLSNNPICEMDVYSLYTAAILPNLVYLDYQLMEDTMRDKGYQKYVLPVEQLLDKERRQAAEEELAKTKAEQFALHTAAFVENLNGPHLFDAMYKNDREGTALNTMPNAGKQAVLFRETFVDICHKAFDFGVTAYHQRKAEVDLFWECVELAKTEDRKAGMKVIEDFIAVRSQTLEQLRDMRNTGQVKRTVSVYHARITMLWDKLMGNEMHLAGEIEEAIENLDYGLQDHVGHFLENIQGFMTKLRDAENNNHETIMAIANGNLEPILRGDVEVSDKLVEIFTDKDSMVGAVAASHDTHMLVIDSREDKMVSGINQWAADVLEEVKQAEIQRNRHRVIEISHRCECYRKELENVEMSFVKDQSPPRDEEKKRHRSVVRVTHITPIGQPTE</sequence>
<keyword evidence="6" id="KW-0175">Coiled coil</keyword>
<evidence type="ECO:0000256" key="11">
    <source>
        <dbReference type="ARBA" id="ARBA00040950"/>
    </source>
</evidence>
<organism evidence="12 13">
    <name type="scientific">Batillaria attramentaria</name>
    <dbReference type="NCBI Taxonomy" id="370345"/>
    <lineage>
        <taxon>Eukaryota</taxon>
        <taxon>Metazoa</taxon>
        <taxon>Spiralia</taxon>
        <taxon>Lophotrochozoa</taxon>
        <taxon>Mollusca</taxon>
        <taxon>Gastropoda</taxon>
        <taxon>Caenogastropoda</taxon>
        <taxon>Sorbeoconcha</taxon>
        <taxon>Cerithioidea</taxon>
        <taxon>Batillariidae</taxon>
        <taxon>Batillaria</taxon>
    </lineage>
</organism>
<keyword evidence="9" id="KW-0966">Cell projection</keyword>
<keyword evidence="13" id="KW-1185">Reference proteome</keyword>
<proteinExistence type="inferred from homology"/>
<protein>
    <recommendedName>
        <fullName evidence="11">Dynein regulatory complex subunit 3</fullName>
    </recommendedName>
</protein>
<dbReference type="AlphaFoldDB" id="A0ABD0JI43"/>
<dbReference type="InterPro" id="IPR001611">
    <property type="entry name" value="Leu-rich_rpt"/>
</dbReference>
<dbReference type="EMBL" id="JACVVK020000431">
    <property type="protein sequence ID" value="KAK7474619.1"/>
    <property type="molecule type" value="Genomic_DNA"/>
</dbReference>
<evidence type="ECO:0000256" key="4">
    <source>
        <dbReference type="ARBA" id="ARBA00022737"/>
    </source>
</evidence>
<evidence type="ECO:0000256" key="6">
    <source>
        <dbReference type="ARBA" id="ARBA00023054"/>
    </source>
</evidence>
<accession>A0ABD0JI43</accession>
<dbReference type="PANTHER" id="PTHR45973">
    <property type="entry name" value="PROTEIN PHOSPHATASE 1 REGULATORY SUBUNIT SDS22-RELATED"/>
    <property type="match status" value="1"/>
</dbReference>
<evidence type="ECO:0000256" key="3">
    <source>
        <dbReference type="ARBA" id="ARBA00022614"/>
    </source>
</evidence>
<gene>
    <name evidence="12" type="ORF">BaRGS_00034148</name>
</gene>
<dbReference type="InterPro" id="IPR032675">
    <property type="entry name" value="LRR_dom_sf"/>
</dbReference>
<evidence type="ECO:0000256" key="9">
    <source>
        <dbReference type="ARBA" id="ARBA00023273"/>
    </source>
</evidence>
<keyword evidence="3" id="KW-0433">Leucine-rich repeat</keyword>